<dbReference type="InterPro" id="IPR005537">
    <property type="entry name" value="RAMP_III_fam"/>
</dbReference>
<keyword evidence="4" id="KW-1185">Reference proteome</keyword>
<dbReference type="PANTHER" id="PTHR39965">
    <property type="entry name" value="CRISPR SYSTEM CMR SUBUNIT CMR6"/>
    <property type="match status" value="1"/>
</dbReference>
<sequence>MATAVSYESLHWRPPAPGAVRDLYGDRPVPEPERFHPGLVFDRLLPIPYLTAEYKSVERLAFAKSEAAGRKVDGLKGKWLFDFVDRANAYYRSAVTPPLAAHHARADALLTSVPSVRFDASPAWRWVTGLGNETPLETGLTLHRPLGVPYLPGSALKGLTRAWATLTAEEIATDPAILEEFRGEAAPPTAEMLDAVFGPEEEPTPPRSENGEWRRTGSVVFHDALPRPGSGFGLAVDVMTPHFPKYYADATGAIAPLEIEDPVPVPFLVASGGTYAVALTARTAAGTALLPSAAAWCRSALEDLGAGGKTAKGYGYFLISEAEGAAR</sequence>
<dbReference type="OrthoDB" id="287235at2"/>
<evidence type="ECO:0000256" key="1">
    <source>
        <dbReference type="ARBA" id="ARBA00023118"/>
    </source>
</evidence>
<reference evidence="3 4" key="1">
    <citation type="submission" date="2019-02" db="EMBL/GenBank/DDBJ databases">
        <title>Deep-cultivation of Planctomycetes and their phenomic and genomic characterization uncovers novel biology.</title>
        <authorList>
            <person name="Wiegand S."/>
            <person name="Jogler M."/>
            <person name="Boedeker C."/>
            <person name="Pinto D."/>
            <person name="Vollmers J."/>
            <person name="Rivas-Marin E."/>
            <person name="Kohn T."/>
            <person name="Peeters S.H."/>
            <person name="Heuer A."/>
            <person name="Rast P."/>
            <person name="Oberbeckmann S."/>
            <person name="Bunk B."/>
            <person name="Jeske O."/>
            <person name="Meyerdierks A."/>
            <person name="Storesund J.E."/>
            <person name="Kallscheuer N."/>
            <person name="Luecker S."/>
            <person name="Lage O.M."/>
            <person name="Pohl T."/>
            <person name="Merkel B.J."/>
            <person name="Hornburger P."/>
            <person name="Mueller R.-W."/>
            <person name="Bruemmer F."/>
            <person name="Labrenz M."/>
            <person name="Spormann A.M."/>
            <person name="Op den Camp H."/>
            <person name="Overmann J."/>
            <person name="Amann R."/>
            <person name="Jetten M.S.M."/>
            <person name="Mascher T."/>
            <person name="Medema M.H."/>
            <person name="Devos D.P."/>
            <person name="Kaster A.-K."/>
            <person name="Ovreas L."/>
            <person name="Rohde M."/>
            <person name="Galperin M.Y."/>
            <person name="Jogler C."/>
        </authorList>
    </citation>
    <scope>NUCLEOTIDE SEQUENCE [LARGE SCALE GENOMIC DNA]</scope>
    <source>
        <strain evidence="3 4">CA12</strain>
    </source>
</reference>
<keyword evidence="1" id="KW-0051">Antiviral defense</keyword>
<evidence type="ECO:0000313" key="4">
    <source>
        <dbReference type="Proteomes" id="UP000318741"/>
    </source>
</evidence>
<dbReference type="Pfam" id="PF03787">
    <property type="entry name" value="RAMPs"/>
    <property type="match status" value="1"/>
</dbReference>
<dbReference type="InterPro" id="IPR010172">
    <property type="entry name" value="CRISPR-assoc_prot_TM1791"/>
</dbReference>
<evidence type="ECO:0000313" key="3">
    <source>
        <dbReference type="EMBL" id="QDT15050.1"/>
    </source>
</evidence>
<organism evidence="3 4">
    <name type="scientific">Alienimonas californiensis</name>
    <dbReference type="NCBI Taxonomy" id="2527989"/>
    <lineage>
        <taxon>Bacteria</taxon>
        <taxon>Pseudomonadati</taxon>
        <taxon>Planctomycetota</taxon>
        <taxon>Planctomycetia</taxon>
        <taxon>Planctomycetales</taxon>
        <taxon>Planctomycetaceae</taxon>
        <taxon>Alienimonas</taxon>
    </lineage>
</organism>
<dbReference type="AlphaFoldDB" id="A0A517P6N8"/>
<dbReference type="KEGG" id="acaf:CA12_11300"/>
<dbReference type="PANTHER" id="PTHR39965:SF1">
    <property type="entry name" value="CRISPR SYSTEM CMR SUBUNIT CMR6"/>
    <property type="match status" value="1"/>
</dbReference>
<dbReference type="NCBIfam" id="TIGR01898">
    <property type="entry name" value="cas_TM1791_cmr6"/>
    <property type="match status" value="1"/>
</dbReference>
<evidence type="ECO:0000259" key="2">
    <source>
        <dbReference type="Pfam" id="PF03787"/>
    </source>
</evidence>
<dbReference type="RefSeq" id="WP_145357888.1">
    <property type="nucleotide sequence ID" value="NZ_CP036265.1"/>
</dbReference>
<dbReference type="Proteomes" id="UP000318741">
    <property type="component" value="Chromosome"/>
</dbReference>
<dbReference type="EMBL" id="CP036265">
    <property type="protein sequence ID" value="QDT15050.1"/>
    <property type="molecule type" value="Genomic_DNA"/>
</dbReference>
<proteinExistence type="predicted"/>
<dbReference type="GO" id="GO:0051607">
    <property type="term" value="P:defense response to virus"/>
    <property type="evidence" value="ECO:0007669"/>
    <property type="project" value="UniProtKB-KW"/>
</dbReference>
<name>A0A517P6N8_9PLAN</name>
<accession>A0A517P6N8</accession>
<feature type="domain" description="CRISPR type III-associated protein" evidence="2">
    <location>
        <begin position="126"/>
        <end position="317"/>
    </location>
</feature>
<gene>
    <name evidence="3" type="ORF">CA12_11300</name>
</gene>
<protein>
    <recommendedName>
        <fullName evidence="2">CRISPR type III-associated protein domain-containing protein</fullName>
    </recommendedName>
</protein>